<accession>A0AA42IZF1</accession>
<protein>
    <submittedName>
        <fullName evidence="1">DUF4932 domain-containing protein</fullName>
    </submittedName>
</protein>
<name>A0AA42IZF1_9FIRM</name>
<reference evidence="1" key="1">
    <citation type="journal article" date="2023" name="Int. J. Syst. Evol. Microbiol.">
        <title>&lt;i&gt;Holtiella tumoricola&lt;/i&gt; gen. nov. sp. nov., isolated from a human clinical sample.</title>
        <authorList>
            <person name="Allen-Vercoe E."/>
            <person name="Daigneault M.C."/>
            <person name="Vancuren S.J."/>
            <person name="Cochrane K."/>
            <person name="O'Neal L.L."/>
            <person name="Sankaranarayanan K."/>
            <person name="Lawson P.A."/>
        </authorList>
    </citation>
    <scope>NUCLEOTIDE SEQUENCE</scope>
    <source>
        <strain evidence="1">CC70A</strain>
    </source>
</reference>
<proteinExistence type="predicted"/>
<keyword evidence="2" id="KW-1185">Reference proteome</keyword>
<comment type="caution">
    <text evidence="1">The sequence shown here is derived from an EMBL/GenBank/DDBJ whole genome shotgun (WGS) entry which is preliminary data.</text>
</comment>
<organism evidence="1 2">
    <name type="scientific">Holtiella tumoricola</name>
    <dbReference type="NCBI Taxonomy" id="3018743"/>
    <lineage>
        <taxon>Bacteria</taxon>
        <taxon>Bacillati</taxon>
        <taxon>Bacillota</taxon>
        <taxon>Clostridia</taxon>
        <taxon>Lachnospirales</taxon>
        <taxon>Cellulosilyticaceae</taxon>
        <taxon>Holtiella</taxon>
    </lineage>
</organism>
<evidence type="ECO:0000313" key="2">
    <source>
        <dbReference type="Proteomes" id="UP001169242"/>
    </source>
</evidence>
<dbReference type="EMBL" id="JAQIFT010000008">
    <property type="protein sequence ID" value="MDA3730171.1"/>
    <property type="molecule type" value="Genomic_DNA"/>
</dbReference>
<sequence length="559" mass="64084">MNRLERKNVAYLCFIVLCTVFLSSGSLSAKSKEQIDLLQPVQATVNGINVSIDPRIELLSVVQILSTYNQNFGLMTDLDFTYRQDVLDQFSTFASHPAVTLFSKMSMKGFSYDAPPTMMLYLTNAFELDENKELDEKLVLRAGSMEQLKSFASMLKQFAADTNFQKFYLEHESFYRQMIEQVSQVLEKESYITELEEYYNIHNNSYNIILAPLHRGGGFGPRLTDAEGKNDIYSILGPVDVVEGIPVFGDKQSFDYLVWHEFSHSFINPLTEVFQNQFTQSDALFAPIAVKMERLAYSNWETALNEHLIRTITARRTLYESGQEAYEKAIKDEKRQGFFYIELLSDKIASYEQNRKEYKDFNAFYPEIVKLLNELNLQELDSSFYTMPFEGPINAALQIDGETVIIIPSQENTLVQEKITEYCMAIVNLLTHKLGIQATAIIDKEALQMDLSDKNIIAYGTVEGNLWLKAYETKLPFKITKDKIVADQIYSGNNLRLISVLPHPNNEAKSLLIYTAQEAIDILNINSVNHGMTDYVVAKNEEIIAQDNYLKDEKTWKYK</sequence>
<dbReference type="RefSeq" id="WP_271010891.1">
    <property type="nucleotide sequence ID" value="NZ_JAQIFT010000008.1"/>
</dbReference>
<dbReference type="AlphaFoldDB" id="A0AA42IZF1"/>
<gene>
    <name evidence="1" type="ORF">PBV87_01400</name>
</gene>
<dbReference type="InterPro" id="IPR032560">
    <property type="entry name" value="DUF4932"/>
</dbReference>
<dbReference type="Pfam" id="PF16286">
    <property type="entry name" value="DUF4932"/>
    <property type="match status" value="1"/>
</dbReference>
<evidence type="ECO:0000313" key="1">
    <source>
        <dbReference type="EMBL" id="MDA3730171.1"/>
    </source>
</evidence>
<dbReference type="Proteomes" id="UP001169242">
    <property type="component" value="Unassembled WGS sequence"/>
</dbReference>